<proteinExistence type="predicted"/>
<dbReference type="GO" id="GO:0031507">
    <property type="term" value="P:heterochromatin formation"/>
    <property type="evidence" value="ECO:0007669"/>
    <property type="project" value="TreeGrafter"/>
</dbReference>
<dbReference type="PANTHER" id="PTHR45747">
    <property type="entry name" value="HISTONE-LYSINE N-METHYLTRANSFERASE E(Z)"/>
    <property type="match status" value="1"/>
</dbReference>
<dbReference type="GO" id="GO:0032259">
    <property type="term" value="P:methylation"/>
    <property type="evidence" value="ECO:0007669"/>
    <property type="project" value="UniProtKB-KW"/>
</dbReference>
<keyword evidence="4" id="KW-1185">Reference proteome</keyword>
<sequence length="158" mass="17795">CLIARNLLNGLKTCWDVFQYINCEEGKLSGSTGDATNSLVEGYSKGNNEVRRRSKFLRRRGRVRRLKYSWKSAAYHSFRKRITEKKDQPCRQYNPCGCQSACGKECPCLLNGTCYAPRVVKIDFVAVIVRRVNAEVVNVHALLQIGNAIQMFVGTVGS</sequence>
<organism evidence="3 4">
    <name type="scientific">Trifolium medium</name>
    <dbReference type="NCBI Taxonomy" id="97028"/>
    <lineage>
        <taxon>Eukaryota</taxon>
        <taxon>Viridiplantae</taxon>
        <taxon>Streptophyta</taxon>
        <taxon>Embryophyta</taxon>
        <taxon>Tracheophyta</taxon>
        <taxon>Spermatophyta</taxon>
        <taxon>Magnoliopsida</taxon>
        <taxon>eudicotyledons</taxon>
        <taxon>Gunneridae</taxon>
        <taxon>Pentapetalae</taxon>
        <taxon>rosids</taxon>
        <taxon>fabids</taxon>
        <taxon>Fabales</taxon>
        <taxon>Fabaceae</taxon>
        <taxon>Papilionoideae</taxon>
        <taxon>50 kb inversion clade</taxon>
        <taxon>NPAAA clade</taxon>
        <taxon>Hologalegina</taxon>
        <taxon>IRL clade</taxon>
        <taxon>Trifolieae</taxon>
        <taxon>Trifolium</taxon>
    </lineage>
</organism>
<keyword evidence="3" id="KW-0808">Transferase</keyword>
<dbReference type="PANTHER" id="PTHR45747:SF4">
    <property type="entry name" value="HISTONE-LYSINE N-METHYLTRANSFERASE E(Z)"/>
    <property type="match status" value="1"/>
</dbReference>
<evidence type="ECO:0000256" key="2">
    <source>
        <dbReference type="ARBA" id="ARBA00023163"/>
    </source>
</evidence>
<dbReference type="AlphaFoldDB" id="A0A392N4H2"/>
<protein>
    <submittedName>
        <fullName evidence="3">Histone-lysine N-methyltransferase CLF</fullName>
    </submittedName>
</protein>
<evidence type="ECO:0000313" key="4">
    <source>
        <dbReference type="Proteomes" id="UP000265520"/>
    </source>
</evidence>
<keyword evidence="1" id="KW-0805">Transcription regulation</keyword>
<dbReference type="GO" id="GO:0005634">
    <property type="term" value="C:nucleus"/>
    <property type="evidence" value="ECO:0007669"/>
    <property type="project" value="TreeGrafter"/>
</dbReference>
<comment type="caution">
    <text evidence="3">The sequence shown here is derived from an EMBL/GenBank/DDBJ whole genome shotgun (WGS) entry which is preliminary data.</text>
</comment>
<gene>
    <name evidence="3" type="ORF">A2U01_0015685</name>
</gene>
<reference evidence="3 4" key="1">
    <citation type="journal article" date="2018" name="Front. Plant Sci.">
        <title>Red Clover (Trifolium pratense) and Zigzag Clover (T. medium) - A Picture of Genomic Similarities and Differences.</title>
        <authorList>
            <person name="Dluhosova J."/>
            <person name="Istvanek J."/>
            <person name="Nedelnik J."/>
            <person name="Repkova J."/>
        </authorList>
    </citation>
    <scope>NUCLEOTIDE SEQUENCE [LARGE SCALE GENOMIC DNA]</scope>
    <source>
        <strain evidence="4">cv. 10/8</strain>
        <tissue evidence="3">Leaf</tissue>
    </source>
</reference>
<dbReference type="InterPro" id="IPR045318">
    <property type="entry name" value="EZH1/2-like"/>
</dbReference>
<name>A0A392N4H2_9FABA</name>
<evidence type="ECO:0000313" key="3">
    <source>
        <dbReference type="EMBL" id="MCH94720.1"/>
    </source>
</evidence>
<keyword evidence="2" id="KW-0804">Transcription</keyword>
<dbReference type="GO" id="GO:0046976">
    <property type="term" value="F:histone H3K27 methyltransferase activity"/>
    <property type="evidence" value="ECO:0007669"/>
    <property type="project" value="TreeGrafter"/>
</dbReference>
<feature type="non-terminal residue" evidence="3">
    <location>
        <position position="158"/>
    </location>
</feature>
<feature type="non-terminal residue" evidence="3">
    <location>
        <position position="1"/>
    </location>
</feature>
<dbReference type="Proteomes" id="UP000265520">
    <property type="component" value="Unassembled WGS sequence"/>
</dbReference>
<dbReference type="GO" id="GO:0003682">
    <property type="term" value="F:chromatin binding"/>
    <property type="evidence" value="ECO:0007669"/>
    <property type="project" value="TreeGrafter"/>
</dbReference>
<accession>A0A392N4H2</accession>
<dbReference type="EMBL" id="LXQA010027996">
    <property type="protein sequence ID" value="MCH94720.1"/>
    <property type="molecule type" value="Genomic_DNA"/>
</dbReference>
<keyword evidence="3" id="KW-0489">Methyltransferase</keyword>
<evidence type="ECO:0000256" key="1">
    <source>
        <dbReference type="ARBA" id="ARBA00023015"/>
    </source>
</evidence>